<dbReference type="AlphaFoldDB" id="A0A1C4AF72"/>
<dbReference type="RefSeq" id="WP_092462342.1">
    <property type="nucleotide sequence ID" value="NZ_BJEE01000005.1"/>
</dbReference>
<gene>
    <name evidence="1" type="ORF">GA0061074_10550</name>
</gene>
<evidence type="ECO:0000313" key="1">
    <source>
        <dbReference type="EMBL" id="SCB93169.1"/>
    </source>
</evidence>
<name>A0A1C4AF72_9LACO</name>
<dbReference type="Proteomes" id="UP000199268">
    <property type="component" value="Unassembled WGS sequence"/>
</dbReference>
<sequence>MVLTTASGNNRLTSCAIIHHLLKNTRDIPDYLVKELVTALENTRSCQPEVYVGQVYDSCVYRVGCGDIYTETKLVFATPDVRNKFANAFEAACCNSGFTVHRSY</sequence>
<dbReference type="OrthoDB" id="2146372at2"/>
<keyword evidence="2" id="KW-1185">Reference proteome</keyword>
<evidence type="ECO:0000313" key="2">
    <source>
        <dbReference type="Proteomes" id="UP000199268"/>
    </source>
</evidence>
<protein>
    <submittedName>
        <fullName evidence="1">Uncharacterized protein</fullName>
    </submittedName>
</protein>
<reference evidence="2" key="1">
    <citation type="submission" date="2016-08" db="EMBL/GenBank/DDBJ databases">
        <authorList>
            <person name="Varghese N."/>
            <person name="Submissions Spin"/>
        </authorList>
    </citation>
    <scope>NUCLEOTIDE SEQUENCE [LARGE SCALE GENOMIC DNA]</scope>
    <source>
        <strain evidence="2">R-53094</strain>
    </source>
</reference>
<organism evidence="1 2">
    <name type="scientific">Weissella bombi</name>
    <dbReference type="NCBI Taxonomy" id="1505725"/>
    <lineage>
        <taxon>Bacteria</taxon>
        <taxon>Bacillati</taxon>
        <taxon>Bacillota</taxon>
        <taxon>Bacilli</taxon>
        <taxon>Lactobacillales</taxon>
        <taxon>Lactobacillaceae</taxon>
        <taxon>Weissella</taxon>
    </lineage>
</organism>
<dbReference type="EMBL" id="FMAO01000005">
    <property type="protein sequence ID" value="SCB93169.1"/>
    <property type="molecule type" value="Genomic_DNA"/>
</dbReference>
<proteinExistence type="predicted"/>
<accession>A0A1C4AF72</accession>